<sequence>MDLSKVFNLDKTPFDSESLLKEVLSKDFIQKEIKRLNLSEQQIKKGRGILQRYHDFIIENNTEPQYSLYVNVYNDLAEDFSESKWLNKYKKLDNFWLTSITELDPIIQSYFDNDLNNKVFLKFKSALKDYLSSLSSDIKSTSIKNELVKIAKNGKISTNYWFWDEKNKYASNILKYIGSLQAIQLNNSVAILNANDLYSYISSNPDEKRVVLGYLNKVDILIINNLTLGIKPQWFLDYLINIIETRTTKELPILISSSRNIASSKTRFLSNYYYSKEQQTNDVEDLFKSIISSNFELIHIK</sequence>
<dbReference type="PATRIC" id="fig|1188233.3.peg.174"/>
<dbReference type="Proteomes" id="UP000013131">
    <property type="component" value="Unassembled WGS sequence"/>
</dbReference>
<dbReference type="eggNOG" id="ENOG5030MJX">
    <property type="taxonomic scope" value="Bacteria"/>
</dbReference>
<accession>N9V162</accession>
<name>N9V162_9BACT</name>
<evidence type="ECO:0000313" key="1">
    <source>
        <dbReference type="EMBL" id="ENY69132.1"/>
    </source>
</evidence>
<gene>
    <name evidence="1" type="ORF">MAU_1730</name>
</gene>
<dbReference type="InterPro" id="IPR027417">
    <property type="entry name" value="P-loop_NTPase"/>
</dbReference>
<dbReference type="EMBL" id="AORI01000005">
    <property type="protein sequence ID" value="ENY69132.1"/>
    <property type="molecule type" value="Genomic_DNA"/>
</dbReference>
<protein>
    <submittedName>
        <fullName evidence="1">Uncharacterized protein</fullName>
    </submittedName>
</protein>
<dbReference type="RefSeq" id="WP_004423695.1">
    <property type="nucleotide sequence ID" value="NZ_AORI01000005.1"/>
</dbReference>
<dbReference type="AlphaFoldDB" id="N9V162"/>
<keyword evidence="2" id="KW-1185">Reference proteome</keyword>
<proteinExistence type="predicted"/>
<organism evidence="1 2">
    <name type="scientific">Metamycoplasma auris 15026</name>
    <dbReference type="NCBI Taxonomy" id="1188233"/>
    <lineage>
        <taxon>Bacteria</taxon>
        <taxon>Bacillati</taxon>
        <taxon>Mycoplasmatota</taxon>
        <taxon>Mycoplasmoidales</taxon>
        <taxon>Metamycoplasmataceae</taxon>
        <taxon>Metamycoplasma</taxon>
    </lineage>
</organism>
<comment type="caution">
    <text evidence="1">The sequence shown here is derived from an EMBL/GenBank/DDBJ whole genome shotgun (WGS) entry which is preliminary data.</text>
</comment>
<evidence type="ECO:0000313" key="2">
    <source>
        <dbReference type="Proteomes" id="UP000013131"/>
    </source>
</evidence>
<reference evidence="1 2" key="1">
    <citation type="journal article" date="2013" name="Genome Announc.">
        <title>Draft Genome Sequences of Mycoplasma auris and Mycoplasma yeatsii, Two Species of the Ear Canal of Caprinae.</title>
        <authorList>
            <person name="Dordet-Frisoni E."/>
            <person name="Baranowski E."/>
            <person name="Barre A."/>
            <person name="Blanchard A."/>
            <person name="Breton M."/>
            <person name="Couture C."/>
            <person name="Dupuy V."/>
            <person name="Gaurivaud P."/>
            <person name="Jacob D."/>
            <person name="Lemaitre C."/>
            <person name="Manso-Silvan L."/>
            <person name="Nikolski M."/>
            <person name="Nouvel L.X."/>
            <person name="Poumarat F."/>
            <person name="Sirand-Pugnet P."/>
            <person name="Thebault P."/>
            <person name="Theil S."/>
            <person name="Thiaucourt F."/>
            <person name="Citti C."/>
            <person name="Tardy F."/>
        </authorList>
    </citation>
    <scope>NUCLEOTIDE SEQUENCE [LARGE SCALE GENOMIC DNA]</scope>
    <source>
        <strain evidence="1 2">15026</strain>
    </source>
</reference>
<dbReference type="STRING" id="1188233.MAU_1730"/>
<dbReference type="Gene3D" id="3.40.50.300">
    <property type="entry name" value="P-loop containing nucleotide triphosphate hydrolases"/>
    <property type="match status" value="1"/>
</dbReference>
<dbReference type="OrthoDB" id="396469at2"/>